<evidence type="ECO:0000256" key="5">
    <source>
        <dbReference type="ARBA" id="ARBA00022990"/>
    </source>
</evidence>
<dbReference type="InterPro" id="IPR005122">
    <property type="entry name" value="Uracil-DNA_glycosylase-like"/>
</dbReference>
<evidence type="ECO:0000256" key="13">
    <source>
        <dbReference type="PROSITE-ProRule" id="PRU10072"/>
    </source>
</evidence>
<dbReference type="InParanoid" id="E0V914"/>
<dbReference type="Pfam" id="PF03167">
    <property type="entry name" value="UDG"/>
    <property type="match status" value="1"/>
</dbReference>
<dbReference type="RefSeq" id="XP_002422608.1">
    <property type="nucleotide sequence ID" value="XM_002422563.1"/>
</dbReference>
<reference evidence="17" key="3">
    <citation type="submission" date="2020-05" db="UniProtKB">
        <authorList>
            <consortium name="EnsemblMetazoa"/>
        </authorList>
    </citation>
    <scope>IDENTIFICATION</scope>
    <source>
        <strain evidence="17">USDA</strain>
    </source>
</reference>
<keyword evidence="8 12" id="KW-0539">Nucleus</keyword>
<dbReference type="InterPro" id="IPR002043">
    <property type="entry name" value="UDG_fam1"/>
</dbReference>
<dbReference type="PROSITE" id="PS00130">
    <property type="entry name" value="U_DNA_GLYCOSYLASE"/>
    <property type="match status" value="1"/>
</dbReference>
<dbReference type="NCBIfam" id="NF003592">
    <property type="entry name" value="PRK05254.1-5"/>
    <property type="match status" value="1"/>
</dbReference>
<dbReference type="PANTHER" id="PTHR11264">
    <property type="entry name" value="URACIL-DNA GLYCOSYLASE"/>
    <property type="match status" value="1"/>
</dbReference>
<dbReference type="EC" id="3.2.2.27" evidence="12 14"/>
<gene>
    <name evidence="17" type="primary">8233348</name>
    <name evidence="16" type="ORF">Phum_PHUM003120</name>
</gene>
<dbReference type="Proteomes" id="UP000009046">
    <property type="component" value="Unassembled WGS sequence"/>
</dbReference>
<dbReference type="GeneID" id="8233348"/>
<comment type="similarity">
    <text evidence="1 12 14">Belongs to the uracil-DNA glycosylase (UDG) superfamily. UNG family.</text>
</comment>
<evidence type="ECO:0000259" key="15">
    <source>
        <dbReference type="SMART" id="SM00986"/>
    </source>
</evidence>
<dbReference type="GO" id="GO:0005739">
    <property type="term" value="C:mitochondrion"/>
    <property type="evidence" value="ECO:0007669"/>
    <property type="project" value="UniProtKB-SubCell"/>
</dbReference>
<dbReference type="GO" id="GO:0004844">
    <property type="term" value="F:uracil DNA N-glycosylase activity"/>
    <property type="evidence" value="ECO:0007669"/>
    <property type="project" value="UniProtKB-UniRule"/>
</dbReference>
<reference evidence="16" key="1">
    <citation type="submission" date="2007-04" db="EMBL/GenBank/DDBJ databases">
        <title>Annotation of Pediculus humanus corporis strain USDA.</title>
        <authorList>
            <person name="Kirkness E."/>
            <person name="Hannick L."/>
            <person name="Hass B."/>
            <person name="Bruggner R."/>
            <person name="Lawson D."/>
            <person name="Bidwell S."/>
            <person name="Joardar V."/>
            <person name="Caler E."/>
            <person name="Walenz B."/>
            <person name="Inman J."/>
            <person name="Schobel S."/>
            <person name="Galinsky K."/>
            <person name="Amedeo P."/>
            <person name="Strausberg R."/>
        </authorList>
    </citation>
    <scope>NUCLEOTIDE SEQUENCE</scope>
    <source>
        <strain evidence="16">USDA</strain>
    </source>
</reference>
<keyword evidence="6 12" id="KW-0496">Mitochondrion</keyword>
<evidence type="ECO:0000256" key="4">
    <source>
        <dbReference type="ARBA" id="ARBA00022801"/>
    </source>
</evidence>
<dbReference type="NCBIfam" id="NF003588">
    <property type="entry name" value="PRK05254.1-1"/>
    <property type="match status" value="1"/>
</dbReference>
<dbReference type="HAMAP" id="MF_00148">
    <property type="entry name" value="UDG"/>
    <property type="match status" value="1"/>
</dbReference>
<evidence type="ECO:0000256" key="11">
    <source>
        <dbReference type="ARBA" id="ARBA00064140"/>
    </source>
</evidence>
<accession>E0V914</accession>
<comment type="catalytic activity">
    <reaction evidence="9">
        <text>a 2'-deoxyuridine in double-stranded DNA + H2O = a 2'-deoxyribose 5'-monophosphate in double-stranded DNA + uracil</text>
        <dbReference type="Rhea" id="RHEA:81455"/>
        <dbReference type="Rhea" id="RHEA-COMP:14231"/>
        <dbReference type="Rhea" id="RHEA-COMP:17071"/>
        <dbReference type="ChEBI" id="CHEBI:15377"/>
        <dbReference type="ChEBI" id="CHEBI:17568"/>
        <dbReference type="ChEBI" id="CHEBI:133902"/>
        <dbReference type="ChEBI" id="CHEBI:139095"/>
    </reaction>
    <physiologicalReaction direction="left-to-right" evidence="9">
        <dbReference type="Rhea" id="RHEA:81456"/>
    </physiologicalReaction>
</comment>
<dbReference type="AlphaFoldDB" id="E0V914"/>
<dbReference type="OMA" id="PDNGYLM"/>
<dbReference type="PANTHER" id="PTHR11264:SF0">
    <property type="entry name" value="URACIL-DNA GLYCOSYLASE"/>
    <property type="match status" value="1"/>
</dbReference>
<dbReference type="HOGENOM" id="CLU_032162_2_1_1"/>
<dbReference type="GO" id="GO:0097510">
    <property type="term" value="P:base-excision repair, AP site formation via deaminated base removal"/>
    <property type="evidence" value="ECO:0007669"/>
    <property type="project" value="TreeGrafter"/>
</dbReference>
<dbReference type="VEuPathDB" id="VectorBase:PHUM003120"/>
<dbReference type="CDD" id="cd10027">
    <property type="entry name" value="UDG-F1-like"/>
    <property type="match status" value="1"/>
</dbReference>
<dbReference type="CTD" id="8233348"/>
<dbReference type="NCBIfam" id="TIGR00628">
    <property type="entry name" value="ung"/>
    <property type="match status" value="1"/>
</dbReference>
<dbReference type="KEGG" id="phu:Phum_PHUM003120"/>
<dbReference type="SMART" id="SM00986">
    <property type="entry name" value="UDG"/>
    <property type="match status" value="1"/>
</dbReference>
<comment type="function">
    <text evidence="12 14">Excises uracil residues from the DNA which can arise as a result of misincorporation of dUMP residues by DNA polymerase or due to deamination of cytosine.</text>
</comment>
<organism>
    <name type="scientific">Pediculus humanus subsp. corporis</name>
    <name type="common">Body louse</name>
    <dbReference type="NCBI Taxonomy" id="121224"/>
    <lineage>
        <taxon>Eukaryota</taxon>
        <taxon>Metazoa</taxon>
        <taxon>Ecdysozoa</taxon>
        <taxon>Arthropoda</taxon>
        <taxon>Hexapoda</taxon>
        <taxon>Insecta</taxon>
        <taxon>Pterygota</taxon>
        <taxon>Neoptera</taxon>
        <taxon>Paraneoptera</taxon>
        <taxon>Psocodea</taxon>
        <taxon>Troctomorpha</taxon>
        <taxon>Phthiraptera</taxon>
        <taxon>Anoplura</taxon>
        <taxon>Pediculidae</taxon>
        <taxon>Pediculus</taxon>
    </lineage>
</organism>
<dbReference type="OrthoDB" id="10031947at2759"/>
<dbReference type="SMART" id="SM00987">
    <property type="entry name" value="UreE_C"/>
    <property type="match status" value="1"/>
</dbReference>
<evidence type="ECO:0000313" key="18">
    <source>
        <dbReference type="Proteomes" id="UP000009046"/>
    </source>
</evidence>
<dbReference type="STRING" id="121224.E0V914"/>
<evidence type="ECO:0000256" key="6">
    <source>
        <dbReference type="ARBA" id="ARBA00023128"/>
    </source>
</evidence>
<comment type="subunit">
    <text evidence="11">Interacts with RPA2 subunit of the RPA trimer; this interaction mediates UNG2 recruitment to RPA-coated single-stranded DNA at stalled replication forks. Interacts with PCNA; this interaction mediates UNG2 recruitment to S-phase replication foci. Interacts (via N-terminus) with FAM72A.</text>
</comment>
<dbReference type="InterPro" id="IPR018085">
    <property type="entry name" value="Ura-DNA_Glyclase_AS"/>
</dbReference>
<reference evidence="16" key="2">
    <citation type="submission" date="2007-04" db="EMBL/GenBank/DDBJ databases">
        <title>The genome of the human body louse.</title>
        <authorList>
            <consortium name="The Human Body Louse Genome Consortium"/>
            <person name="Kirkness E."/>
            <person name="Walenz B."/>
            <person name="Hass B."/>
            <person name="Bruggner R."/>
            <person name="Strausberg R."/>
        </authorList>
    </citation>
    <scope>NUCLEOTIDE SEQUENCE</scope>
    <source>
        <strain evidence="16">USDA</strain>
    </source>
</reference>
<comment type="catalytic activity">
    <reaction evidence="12 14">
        <text>Hydrolyzes single-stranded DNA or mismatched double-stranded DNA and polynucleotides, releasing free uracil.</text>
        <dbReference type="EC" id="3.2.2.27"/>
    </reaction>
</comment>
<evidence type="ECO:0000313" key="16">
    <source>
        <dbReference type="EMBL" id="EEB09870.1"/>
    </source>
</evidence>
<feature type="active site" description="Proton acceptor" evidence="12 13">
    <location>
        <position position="127"/>
    </location>
</feature>
<sequence length="286" mass="32615">MSKQKNILNFFKPVAVKRSSPGIEESVNKKIKLNDIQDENINSTLKEKAREKLLVLSKNFSILDCEMGPTWFFALENEFSKPYFKQLNQFVYTERSKFKVYPTADNVWTWTKMCTVSEVKVVILGQDPYHNPFQAHGLCFSVPRGIQPPPSLVNIYKELKNDIEGFQIPAHGDLTGWAKQGVLLLNSSLTVRAHTPNSHADHGWENITNAVIKYISDKKKGIVFLLWGSYAQKKAACVDQKKHHLLKAVHPSPLSVNKGFFGCKHFSKCNELLKKEGKEPIDWNKL</sequence>
<keyword evidence="3 12" id="KW-0227">DNA damage</keyword>
<comment type="catalytic activity">
    <reaction evidence="10">
        <text>a 2'-deoxyuridine in single-stranded DNA + H2O = a 2'-deoxyribose 5'-monophosphate in single-stranded DNA + uracil</text>
        <dbReference type="Rhea" id="RHEA:81459"/>
        <dbReference type="Rhea" id="RHEA-COMP:12847"/>
        <dbReference type="Rhea" id="RHEA-COMP:19684"/>
        <dbReference type="ChEBI" id="CHEBI:15377"/>
        <dbReference type="ChEBI" id="CHEBI:17568"/>
        <dbReference type="ChEBI" id="CHEBI:133902"/>
        <dbReference type="ChEBI" id="CHEBI:139095"/>
    </reaction>
    <physiologicalReaction direction="left-to-right" evidence="10">
        <dbReference type="Rhea" id="RHEA:81460"/>
    </physiologicalReaction>
</comment>
<dbReference type="EMBL" id="AAZO01000041">
    <property type="status" value="NOT_ANNOTATED_CDS"/>
    <property type="molecule type" value="Genomic_DNA"/>
</dbReference>
<dbReference type="InterPro" id="IPR036895">
    <property type="entry name" value="Uracil-DNA_glycosylase-like_sf"/>
</dbReference>
<evidence type="ECO:0000256" key="9">
    <source>
        <dbReference type="ARBA" id="ARBA00052069"/>
    </source>
</evidence>
<dbReference type="GO" id="GO:0005654">
    <property type="term" value="C:nucleoplasm"/>
    <property type="evidence" value="ECO:0007669"/>
    <property type="project" value="UniProtKB-ARBA"/>
</dbReference>
<dbReference type="NCBIfam" id="NF003591">
    <property type="entry name" value="PRK05254.1-4"/>
    <property type="match status" value="1"/>
</dbReference>
<feature type="domain" description="Uracil-DNA glycosylase-like" evidence="15">
    <location>
        <begin position="112"/>
        <end position="273"/>
    </location>
</feature>
<evidence type="ECO:0000256" key="1">
    <source>
        <dbReference type="ARBA" id="ARBA00008184"/>
    </source>
</evidence>
<keyword evidence="7 12" id="KW-0234">DNA repair</keyword>
<evidence type="ECO:0000313" key="17">
    <source>
        <dbReference type="EnsemblMetazoa" id="PHUM003120-PA"/>
    </source>
</evidence>
<dbReference type="NCBIfam" id="NF003589">
    <property type="entry name" value="PRK05254.1-2"/>
    <property type="match status" value="1"/>
</dbReference>
<evidence type="ECO:0000256" key="14">
    <source>
        <dbReference type="RuleBase" id="RU003780"/>
    </source>
</evidence>
<keyword evidence="2" id="KW-0597">Phosphoprotein</keyword>
<evidence type="ECO:0000256" key="10">
    <source>
        <dbReference type="ARBA" id="ARBA00052828"/>
    </source>
</evidence>
<dbReference type="FunFam" id="3.40.470.10:FF:000004">
    <property type="entry name" value="Uracil-DNA glycosylase"/>
    <property type="match status" value="1"/>
</dbReference>
<keyword evidence="4 12" id="KW-0378">Hydrolase</keyword>
<dbReference type="Gene3D" id="3.40.470.10">
    <property type="entry name" value="Uracil-DNA glycosylase-like domain"/>
    <property type="match status" value="1"/>
</dbReference>
<proteinExistence type="inferred from homology"/>
<dbReference type="SUPFAM" id="SSF52141">
    <property type="entry name" value="Uracil-DNA glycosylase-like"/>
    <property type="match status" value="1"/>
</dbReference>
<name>E0V914_PEDHC</name>
<evidence type="ECO:0000256" key="2">
    <source>
        <dbReference type="ARBA" id="ARBA00022553"/>
    </source>
</evidence>
<keyword evidence="5" id="KW-0007">Acetylation</keyword>
<protein>
    <recommendedName>
        <fullName evidence="12 14">Uracil-DNA glycosylase</fullName>
        <shortName evidence="12">UDG</shortName>
        <ecNumber evidence="12 14">3.2.2.27</ecNumber>
    </recommendedName>
</protein>
<evidence type="ECO:0000256" key="12">
    <source>
        <dbReference type="HAMAP-Rule" id="MF_03166"/>
    </source>
</evidence>
<dbReference type="EMBL" id="DS234988">
    <property type="protein sequence ID" value="EEB09870.1"/>
    <property type="molecule type" value="Genomic_DNA"/>
</dbReference>
<evidence type="ECO:0000256" key="3">
    <source>
        <dbReference type="ARBA" id="ARBA00022763"/>
    </source>
</evidence>
<evidence type="ECO:0000256" key="7">
    <source>
        <dbReference type="ARBA" id="ARBA00023204"/>
    </source>
</evidence>
<evidence type="ECO:0000256" key="8">
    <source>
        <dbReference type="ARBA" id="ARBA00023242"/>
    </source>
</evidence>
<dbReference type="EnsemblMetazoa" id="PHUM003120-RA">
    <property type="protein sequence ID" value="PHUM003120-PA"/>
    <property type="gene ID" value="PHUM003120"/>
</dbReference>
<keyword evidence="18" id="KW-1185">Reference proteome</keyword>
<comment type="subcellular location">
    <subcellularLocation>
        <location evidence="12">Mitochondrion</location>
    </subcellularLocation>
    <subcellularLocation>
        <location evidence="12">Nucleus</location>
    </subcellularLocation>
</comment>
<dbReference type="eggNOG" id="KOG2994">
    <property type="taxonomic scope" value="Eukaryota"/>
</dbReference>